<evidence type="ECO:0000313" key="3">
    <source>
        <dbReference type="Proteomes" id="UP000032233"/>
    </source>
</evidence>
<protein>
    <recommendedName>
        <fullName evidence="4">DUF2232 domain-containing protein</fullName>
    </recommendedName>
</protein>
<keyword evidence="3" id="KW-1185">Reference proteome</keyword>
<evidence type="ECO:0000313" key="2">
    <source>
        <dbReference type="EMBL" id="KIX14856.1"/>
    </source>
</evidence>
<feature type="transmembrane region" description="Helical" evidence="1">
    <location>
        <begin position="58"/>
        <end position="75"/>
    </location>
</feature>
<dbReference type="EMBL" id="AZAC01000008">
    <property type="protein sequence ID" value="KIX14856.1"/>
    <property type="molecule type" value="Genomic_DNA"/>
</dbReference>
<keyword evidence="1" id="KW-0472">Membrane</keyword>
<feature type="transmembrane region" description="Helical" evidence="1">
    <location>
        <begin position="226"/>
        <end position="246"/>
    </location>
</feature>
<feature type="transmembrane region" description="Helical" evidence="1">
    <location>
        <begin position="252"/>
        <end position="271"/>
    </location>
</feature>
<keyword evidence="1" id="KW-0812">Transmembrane</keyword>
<organism evidence="2 3">
    <name type="scientific">Dethiosulfatarculus sandiegensis</name>
    <dbReference type="NCBI Taxonomy" id="1429043"/>
    <lineage>
        <taxon>Bacteria</taxon>
        <taxon>Pseudomonadati</taxon>
        <taxon>Thermodesulfobacteriota</taxon>
        <taxon>Desulfarculia</taxon>
        <taxon>Desulfarculales</taxon>
        <taxon>Desulfarculaceae</taxon>
        <taxon>Dethiosulfatarculus</taxon>
    </lineage>
</organism>
<dbReference type="PANTHER" id="PTHR41324">
    <property type="entry name" value="MEMBRANE PROTEIN-RELATED"/>
    <property type="match status" value="1"/>
</dbReference>
<dbReference type="RefSeq" id="WP_044347495.1">
    <property type="nucleotide sequence ID" value="NZ_AZAC01000008.1"/>
</dbReference>
<feature type="transmembrane region" description="Helical" evidence="1">
    <location>
        <begin position="175"/>
        <end position="198"/>
    </location>
</feature>
<comment type="caution">
    <text evidence="2">The sequence shown here is derived from an EMBL/GenBank/DDBJ whole genome shotgun (WGS) entry which is preliminary data.</text>
</comment>
<sequence length="317" mass="34719">MSRLTKSPGTAPALAASASLALFLASWFLPVMGLMVTMFSQVPIILIYRIHGPGAGRTTALMAIAGAVLVLSMLVSPMLAISFAIHLLLGVILGEAPYWRIPEDKAIGLATLLSVLAVIVVIVITAPNGGSGLEEAWSEYWDGITKTFLEVVSASGEDAATRAKITEGFRQIGRLFFRLSPCVVIGSMLFMVWGNLVLAKALLRRTQKVPLEEIPRLNTWKAPESLVWVLIASAILVLISDGFWYWAWLNLLVILGLIYFFQGVAVAAYWLQKINAPHFLGIVFFSLLVLEYRLGLLVAAAGLFDMWLDFRRPKKST</sequence>
<gene>
    <name evidence="2" type="ORF">X474_06840</name>
</gene>
<accession>A0A0D2JGI9</accession>
<dbReference type="InterPro" id="IPR018710">
    <property type="entry name" value="DUF2232"/>
</dbReference>
<feature type="transmembrane region" description="Helical" evidence="1">
    <location>
        <begin position="106"/>
        <end position="126"/>
    </location>
</feature>
<dbReference type="Proteomes" id="UP000032233">
    <property type="component" value="Unassembled WGS sequence"/>
</dbReference>
<keyword evidence="1" id="KW-1133">Transmembrane helix</keyword>
<dbReference type="InParanoid" id="A0A0D2JGI9"/>
<feature type="transmembrane region" description="Helical" evidence="1">
    <location>
        <begin position="20"/>
        <end position="46"/>
    </location>
</feature>
<name>A0A0D2JGI9_9BACT</name>
<dbReference type="Pfam" id="PF09991">
    <property type="entry name" value="DUF2232"/>
    <property type="match status" value="1"/>
</dbReference>
<reference evidence="2 3" key="1">
    <citation type="submission" date="2013-11" db="EMBL/GenBank/DDBJ databases">
        <title>Metagenomic analysis of a methanogenic consortium involved in long chain n-alkane degradation.</title>
        <authorList>
            <person name="Davidova I.A."/>
            <person name="Callaghan A.V."/>
            <person name="Wawrik B."/>
            <person name="Pruitt S."/>
            <person name="Marks C."/>
            <person name="Duncan K.E."/>
            <person name="Suflita J.M."/>
        </authorList>
    </citation>
    <scope>NUCLEOTIDE SEQUENCE [LARGE SCALE GENOMIC DNA]</scope>
    <source>
        <strain evidence="2 3">SPR</strain>
    </source>
</reference>
<evidence type="ECO:0000256" key="1">
    <source>
        <dbReference type="SAM" id="Phobius"/>
    </source>
</evidence>
<dbReference type="AlphaFoldDB" id="A0A0D2JGI9"/>
<evidence type="ECO:0008006" key="4">
    <source>
        <dbReference type="Google" id="ProtNLM"/>
    </source>
</evidence>
<proteinExistence type="predicted"/>
<dbReference type="PANTHER" id="PTHR41324:SF1">
    <property type="entry name" value="DUF2232 DOMAIN-CONTAINING PROTEIN"/>
    <property type="match status" value="1"/>
</dbReference>
<feature type="transmembrane region" description="Helical" evidence="1">
    <location>
        <begin position="278"/>
        <end position="304"/>
    </location>
</feature>
<dbReference type="STRING" id="1429043.X474_06840"/>